<keyword evidence="3" id="KW-1185">Reference proteome</keyword>
<feature type="transmembrane region" description="Helical" evidence="1">
    <location>
        <begin position="6"/>
        <end position="22"/>
    </location>
</feature>
<keyword evidence="1" id="KW-0472">Membrane</keyword>
<keyword evidence="1" id="KW-1133">Transmembrane helix</keyword>
<gene>
    <name evidence="2" type="ordered locus">COPRO5265_0242</name>
</gene>
<dbReference type="InterPro" id="IPR007563">
    <property type="entry name" value="DUF554"/>
</dbReference>
<dbReference type="PANTHER" id="PTHR36111">
    <property type="entry name" value="INNER MEMBRANE PROTEIN-RELATED"/>
    <property type="match status" value="1"/>
</dbReference>
<evidence type="ECO:0008006" key="4">
    <source>
        <dbReference type="Google" id="ProtNLM"/>
    </source>
</evidence>
<dbReference type="OrthoDB" id="9797976at2"/>
<sequence length="225" mass="23826">MLGVYVNTLAVLAGAFAGLVFIKPLQTYRHVITESVGVLVLALGIYGIKDMNSPAIVLISLLVGGLIGAVMDIEGHLGRLTQSLQQRFQGQQITEGFVYATTLFVVGPMTIIGSINAGLMKDYSILFLKSVMDGFSAAALSAAYGIGVFLSALAVLIVQGAIALFSAQLSFLQLPMYVNDFSAVGNLLIAMIGLRMLGIKEIKVGNYLPALLIQIFLAWLVGALV</sequence>
<feature type="transmembrane region" description="Helical" evidence="1">
    <location>
        <begin position="139"/>
        <end position="165"/>
    </location>
</feature>
<dbReference type="RefSeq" id="WP_012543680.1">
    <property type="nucleotide sequence ID" value="NC_011295.1"/>
</dbReference>
<dbReference type="HOGENOM" id="CLU_091659_0_0_9"/>
<dbReference type="PANTHER" id="PTHR36111:SF2">
    <property type="entry name" value="INNER MEMBRANE PROTEIN"/>
    <property type="match status" value="1"/>
</dbReference>
<evidence type="ECO:0000256" key="1">
    <source>
        <dbReference type="SAM" id="Phobius"/>
    </source>
</evidence>
<name>B5Y763_COPPD</name>
<feature type="transmembrane region" description="Helical" evidence="1">
    <location>
        <begin position="31"/>
        <end position="48"/>
    </location>
</feature>
<reference evidence="2 3" key="2">
    <citation type="journal article" date="2014" name="Genome Announc.">
        <title>Complete Genome Sequence of Coprothermobacter proteolyticus DSM 5265.</title>
        <authorList>
            <person name="Alexiev A."/>
            <person name="Coil D.A."/>
            <person name="Badger J.H."/>
            <person name="Enticknap J."/>
            <person name="Ward N."/>
            <person name="Robb F.T."/>
            <person name="Eisen J.A."/>
        </authorList>
    </citation>
    <scope>NUCLEOTIDE SEQUENCE [LARGE SCALE GENOMIC DNA]</scope>
    <source>
        <strain evidence="3">ATCC 35245 / DSM 5265 / OCM 4 / BT</strain>
    </source>
</reference>
<evidence type="ECO:0000313" key="2">
    <source>
        <dbReference type="EMBL" id="ACI17028.1"/>
    </source>
</evidence>
<dbReference type="eggNOG" id="COG1811">
    <property type="taxonomic scope" value="Bacteria"/>
</dbReference>
<protein>
    <recommendedName>
        <fullName evidence="4">DUF554 domain-containing protein</fullName>
    </recommendedName>
</protein>
<dbReference type="EMBL" id="CP001145">
    <property type="protein sequence ID" value="ACI17028.1"/>
    <property type="molecule type" value="Genomic_DNA"/>
</dbReference>
<organism evidence="2 3">
    <name type="scientific">Coprothermobacter proteolyticus (strain ATCC 35245 / DSM 5265 / OCM 4 / BT)</name>
    <dbReference type="NCBI Taxonomy" id="309798"/>
    <lineage>
        <taxon>Bacteria</taxon>
        <taxon>Pseudomonadati</taxon>
        <taxon>Coprothermobacterota</taxon>
        <taxon>Coprothermobacteria</taxon>
        <taxon>Coprothermobacterales</taxon>
        <taxon>Coprothermobacteraceae</taxon>
        <taxon>Coprothermobacter</taxon>
    </lineage>
</organism>
<keyword evidence="1" id="KW-0812">Transmembrane</keyword>
<reference evidence="3" key="1">
    <citation type="submission" date="2008-08" db="EMBL/GenBank/DDBJ databases">
        <title>The complete genome sequence of Coprothermobacter proteolyticus strain ATCC 5245 / DSM 5265 / BT.</title>
        <authorList>
            <person name="Dodson R.J."/>
            <person name="Durkin A.S."/>
            <person name="Wu M."/>
            <person name="Eisen J."/>
            <person name="Sutton G."/>
        </authorList>
    </citation>
    <scope>NUCLEOTIDE SEQUENCE [LARGE SCALE GENOMIC DNA]</scope>
    <source>
        <strain evidence="3">ATCC 35245 / DSM 5265 / OCM 4 / BT</strain>
    </source>
</reference>
<dbReference type="Proteomes" id="UP000001732">
    <property type="component" value="Chromosome"/>
</dbReference>
<feature type="transmembrane region" description="Helical" evidence="1">
    <location>
        <begin position="96"/>
        <end position="119"/>
    </location>
</feature>
<dbReference type="Pfam" id="PF04474">
    <property type="entry name" value="DUF554"/>
    <property type="match status" value="1"/>
</dbReference>
<feature type="transmembrane region" description="Helical" evidence="1">
    <location>
        <begin position="204"/>
        <end position="224"/>
    </location>
</feature>
<evidence type="ECO:0000313" key="3">
    <source>
        <dbReference type="Proteomes" id="UP000001732"/>
    </source>
</evidence>
<dbReference type="KEGG" id="cpo:COPRO5265_0242"/>
<proteinExistence type="predicted"/>
<feature type="transmembrane region" description="Helical" evidence="1">
    <location>
        <begin position="177"/>
        <end position="198"/>
    </location>
</feature>
<dbReference type="AlphaFoldDB" id="B5Y763"/>
<accession>B5Y763</accession>
<dbReference type="STRING" id="309798.COPRO5265_0242"/>
<feature type="transmembrane region" description="Helical" evidence="1">
    <location>
        <begin position="54"/>
        <end position="75"/>
    </location>
</feature>